<feature type="non-terminal residue" evidence="1">
    <location>
        <position position="219"/>
    </location>
</feature>
<dbReference type="EMBL" id="GL945440">
    <property type="protein sequence ID" value="EGO20830.1"/>
    <property type="molecule type" value="Genomic_DNA"/>
</dbReference>
<dbReference type="AlphaFoldDB" id="F8P8S4"/>
<gene>
    <name evidence="1" type="ORF">SERLADRAFT_417905</name>
</gene>
<dbReference type="OrthoDB" id="3239511at2759"/>
<dbReference type="GeneID" id="18813639"/>
<dbReference type="RefSeq" id="XP_007322796.1">
    <property type="nucleotide sequence ID" value="XM_007322734.1"/>
</dbReference>
<protein>
    <submittedName>
        <fullName evidence="1">Uncharacterized protein</fullName>
    </submittedName>
</protein>
<reference evidence="1" key="1">
    <citation type="submission" date="2011-04" db="EMBL/GenBank/DDBJ databases">
        <title>Evolution of plant cell wall degrading machinery underlies the functional diversity of forest fungi.</title>
        <authorList>
            <consortium name="US DOE Joint Genome Institute (JGI-PGF)"/>
            <person name="Eastwood D.C."/>
            <person name="Floudas D."/>
            <person name="Binder M."/>
            <person name="Majcherczyk A."/>
            <person name="Schneider P."/>
            <person name="Aerts A."/>
            <person name="Asiegbu F.O."/>
            <person name="Baker S.E."/>
            <person name="Barry K."/>
            <person name="Bendiksby M."/>
            <person name="Blumentritt M."/>
            <person name="Coutinho P.M."/>
            <person name="Cullen D."/>
            <person name="Cullen D."/>
            <person name="Gathman A."/>
            <person name="Goodell B."/>
            <person name="Henrissat B."/>
            <person name="Ihrmark K."/>
            <person name="Kauserud H."/>
            <person name="Kohler A."/>
            <person name="LaButti K."/>
            <person name="Lapidus A."/>
            <person name="Lavin J.L."/>
            <person name="Lee Y.-H."/>
            <person name="Lindquist E."/>
            <person name="Lilly W."/>
            <person name="Lucas S."/>
            <person name="Morin E."/>
            <person name="Murat C."/>
            <person name="Oguiza J.A."/>
            <person name="Park J."/>
            <person name="Pisabarro A.G."/>
            <person name="Riley R."/>
            <person name="Rosling A."/>
            <person name="Salamov A."/>
            <person name="Schmidt O."/>
            <person name="Schmutz J."/>
            <person name="Skrede I."/>
            <person name="Stenlid J."/>
            <person name="Wiebenga A."/>
            <person name="Xie X."/>
            <person name="Kues U."/>
            <person name="Hibbett D.S."/>
            <person name="Hoffmeister D."/>
            <person name="Hogberg N."/>
            <person name="Martin F."/>
            <person name="Grigoriev I.V."/>
            <person name="Watkinson S.C."/>
        </authorList>
    </citation>
    <scope>NUCLEOTIDE SEQUENCE</scope>
    <source>
        <strain evidence="1">S7.9</strain>
    </source>
</reference>
<dbReference type="HOGENOM" id="CLU_1264291_0_0_1"/>
<proteinExistence type="predicted"/>
<dbReference type="Proteomes" id="UP000008064">
    <property type="component" value="Unassembled WGS sequence"/>
</dbReference>
<dbReference type="KEGG" id="sla:SERLADRAFT_417905"/>
<name>F8P8S4_SERL9</name>
<evidence type="ECO:0000313" key="1">
    <source>
        <dbReference type="EMBL" id="EGO20830.1"/>
    </source>
</evidence>
<organism>
    <name type="scientific">Serpula lacrymans var. lacrymans (strain S7.9)</name>
    <name type="common">Dry rot fungus</name>
    <dbReference type="NCBI Taxonomy" id="578457"/>
    <lineage>
        <taxon>Eukaryota</taxon>
        <taxon>Fungi</taxon>
        <taxon>Dikarya</taxon>
        <taxon>Basidiomycota</taxon>
        <taxon>Agaricomycotina</taxon>
        <taxon>Agaricomycetes</taxon>
        <taxon>Agaricomycetidae</taxon>
        <taxon>Boletales</taxon>
        <taxon>Coniophorineae</taxon>
        <taxon>Serpulaceae</taxon>
        <taxon>Serpula</taxon>
    </lineage>
</organism>
<sequence>MWVQVGETNAKSCLIFQEQAGLNRDRGANTASNIVNNITQADNDELGLGLSINRCEEPSIVTNEPSIPQLSSTILTSYTQIENTLRIARAHYVLNSLPDNEDIPHCFLPVSLWLDKGNITKRVKKHPIIIRPVFLPHQVRNASGNGGGVLVGYMPIWQCFKREVYHKVAKQVYKNSIEAPNKTEAERILQSYGLHATENFFWTLEHSDPYLAISYDKLH</sequence>
<accession>F8P8S4</accession>